<name>A0ABT0SPR3_9GAMM</name>
<evidence type="ECO:0000313" key="6">
    <source>
        <dbReference type="Proteomes" id="UP001165308"/>
    </source>
</evidence>
<dbReference type="Proteomes" id="UP001165308">
    <property type="component" value="Unassembled WGS sequence"/>
</dbReference>
<dbReference type="InterPro" id="IPR050266">
    <property type="entry name" value="AB_hydrolase_sf"/>
</dbReference>
<dbReference type="RefSeq" id="WP_250080794.1">
    <property type="nucleotide sequence ID" value="NZ_JAMJPJ010000008.1"/>
</dbReference>
<sequence length="320" mass="34332">MTTASKTPKADTMPPAEPLTLANGRLAALSWGRRDAPTWLALHGWLDNAASFSRLAPYLVKALDIRIVAIDFRGHGESLGEGAIQHDYALWDYCHDVLDAMEELALSEVTLLAHSMGAAVSCLLAASVPERVTQLLLIDGLGAITTPPEETAAQLRKGLIAHRRPRSSPPRYVNIDSAVAARVAGGVTPIDAESAKPLVARNSRFDDDGHVLLRTDGRLLKPSLVRFTPAQVLSLLGDIRCPVLLIEGEGGILGERAWAKKARQAVPALTRQVLAGGHHLHLEPAAVASVAHTIIQHTDTQHSDTQQTVARQDNQEATHG</sequence>
<proteinExistence type="inferred from homology"/>
<dbReference type="Pfam" id="PF00561">
    <property type="entry name" value="Abhydrolase_1"/>
    <property type="match status" value="1"/>
</dbReference>
<dbReference type="SUPFAM" id="SSF53474">
    <property type="entry name" value="alpha/beta-Hydrolases"/>
    <property type="match status" value="1"/>
</dbReference>
<evidence type="ECO:0000256" key="3">
    <source>
        <dbReference type="SAM" id="MobiDB-lite"/>
    </source>
</evidence>
<gene>
    <name evidence="5" type="ORF">M8006_07280</name>
</gene>
<protein>
    <submittedName>
        <fullName evidence="5">Alpha/beta hydrolase</fullName>
    </submittedName>
</protein>
<reference evidence="5" key="1">
    <citation type="submission" date="2022-05" db="EMBL/GenBank/DDBJ databases">
        <title>Halomonas geminus sp. nov. and Halomonas llamarensis sp. nov. isolated from high-altitude salars of the Atacama Desert.</title>
        <authorList>
            <person name="Hintersatz C."/>
            <person name="Rojas L.A."/>
            <person name="Wei T.-S."/>
            <person name="Kutschke S."/>
            <person name="Lehmann F."/>
            <person name="Jain R."/>
            <person name="Pollmann K."/>
        </authorList>
    </citation>
    <scope>NUCLEOTIDE SEQUENCE</scope>
    <source>
        <strain evidence="5">ATCHA</strain>
    </source>
</reference>
<evidence type="ECO:0000256" key="2">
    <source>
        <dbReference type="ARBA" id="ARBA00022801"/>
    </source>
</evidence>
<comment type="similarity">
    <text evidence="1">Belongs to the AB hydrolase superfamily.</text>
</comment>
<organism evidence="5 6">
    <name type="scientific">Halomonas llamarensis</name>
    <dbReference type="NCBI Taxonomy" id="2945104"/>
    <lineage>
        <taxon>Bacteria</taxon>
        <taxon>Pseudomonadati</taxon>
        <taxon>Pseudomonadota</taxon>
        <taxon>Gammaproteobacteria</taxon>
        <taxon>Oceanospirillales</taxon>
        <taxon>Halomonadaceae</taxon>
        <taxon>Halomonas</taxon>
    </lineage>
</organism>
<dbReference type="InterPro" id="IPR000073">
    <property type="entry name" value="AB_hydrolase_1"/>
</dbReference>
<evidence type="ECO:0000259" key="4">
    <source>
        <dbReference type="Pfam" id="PF00561"/>
    </source>
</evidence>
<dbReference type="PANTHER" id="PTHR43798">
    <property type="entry name" value="MONOACYLGLYCEROL LIPASE"/>
    <property type="match status" value="1"/>
</dbReference>
<keyword evidence="6" id="KW-1185">Reference proteome</keyword>
<accession>A0ABT0SPR3</accession>
<evidence type="ECO:0000256" key="1">
    <source>
        <dbReference type="ARBA" id="ARBA00008645"/>
    </source>
</evidence>
<feature type="domain" description="AB hydrolase-1" evidence="4">
    <location>
        <begin position="41"/>
        <end position="152"/>
    </location>
</feature>
<comment type="caution">
    <text evidence="5">The sequence shown here is derived from an EMBL/GenBank/DDBJ whole genome shotgun (WGS) entry which is preliminary data.</text>
</comment>
<dbReference type="InterPro" id="IPR029058">
    <property type="entry name" value="AB_hydrolase_fold"/>
</dbReference>
<dbReference type="Gene3D" id="3.40.50.1820">
    <property type="entry name" value="alpha/beta hydrolase"/>
    <property type="match status" value="1"/>
</dbReference>
<dbReference type="EMBL" id="JAMJPJ010000008">
    <property type="protein sequence ID" value="MCL7929786.1"/>
    <property type="molecule type" value="Genomic_DNA"/>
</dbReference>
<dbReference type="PANTHER" id="PTHR43798:SF14">
    <property type="entry name" value="SERINE HYDROLASE-LIKE PROTEIN DDB_G0286239"/>
    <property type="match status" value="1"/>
</dbReference>
<dbReference type="GO" id="GO:0016787">
    <property type="term" value="F:hydrolase activity"/>
    <property type="evidence" value="ECO:0007669"/>
    <property type="project" value="UniProtKB-KW"/>
</dbReference>
<dbReference type="PRINTS" id="PR00111">
    <property type="entry name" value="ABHYDROLASE"/>
</dbReference>
<feature type="region of interest" description="Disordered" evidence="3">
    <location>
        <begin position="298"/>
        <end position="320"/>
    </location>
</feature>
<keyword evidence="2 5" id="KW-0378">Hydrolase</keyword>
<evidence type="ECO:0000313" key="5">
    <source>
        <dbReference type="EMBL" id="MCL7929786.1"/>
    </source>
</evidence>